<reference evidence="1 2" key="1">
    <citation type="submission" date="2020-12" db="EMBL/GenBank/DDBJ databases">
        <title>Pseudomonas schmalbachii sp. nov. isolated from millipede gut.</title>
        <authorList>
            <person name="Shelomi M."/>
        </authorList>
    </citation>
    <scope>NUCLEOTIDE SEQUENCE [LARGE SCALE GENOMIC DNA]</scope>
    <source>
        <strain evidence="1 2">Milli4</strain>
    </source>
</reference>
<organism evidence="1 2">
    <name type="scientific">Pseudomonas schmalbachii</name>
    <dbReference type="NCBI Taxonomy" id="2816993"/>
    <lineage>
        <taxon>Bacteria</taxon>
        <taxon>Pseudomonadati</taxon>
        <taxon>Pseudomonadota</taxon>
        <taxon>Gammaproteobacteria</taxon>
        <taxon>Pseudomonadales</taxon>
        <taxon>Pseudomonadaceae</taxon>
        <taxon>Pseudomonas</taxon>
    </lineage>
</organism>
<name>A0ABS3TJN6_9PSED</name>
<evidence type="ECO:0000313" key="1">
    <source>
        <dbReference type="EMBL" id="MBO3273608.1"/>
    </source>
</evidence>
<dbReference type="EMBL" id="JAELYA010000001">
    <property type="protein sequence ID" value="MBO3273608.1"/>
    <property type="molecule type" value="Genomic_DNA"/>
</dbReference>
<gene>
    <name evidence="1" type="ORF">JFY56_00025</name>
</gene>
<dbReference type="Proteomes" id="UP000669060">
    <property type="component" value="Unassembled WGS sequence"/>
</dbReference>
<proteinExistence type="predicted"/>
<protein>
    <submittedName>
        <fullName evidence="1">Uncharacterized protein</fullName>
    </submittedName>
</protein>
<dbReference type="RefSeq" id="WP_208312530.1">
    <property type="nucleotide sequence ID" value="NZ_JAELYA010000001.1"/>
</dbReference>
<sequence>MIEPDFTRTSSEATLTPLRAYDIDVLDQSVHEDGCRGHGWCFGLPPGISHEQWPLNPNNGYPLMHGFTVLLPEDYRCHGPDMVALSFFSVAPDHSELHAICTAREQKRPSAGPDPLGFEGGARTEHPRLFRLTDRAWPDDPYAIILLTQAEFDGPFCRPPRPYCNPYQKQSCVPEPAWLSEGAAWAYSRANPYSSLGQLTEAEGDLAFNRSIRWTPRVKDPNVGKVPREYYGDSVPGADSYLQPFYWQDDIIDVEHYRVHGWAKDHKPDHIGGTMYPEKGIPDGFGPYYIEFNETFGGYNFGRGIAQLDFQNMRFDWAC</sequence>
<keyword evidence="2" id="KW-1185">Reference proteome</keyword>
<comment type="caution">
    <text evidence="1">The sequence shown here is derived from an EMBL/GenBank/DDBJ whole genome shotgun (WGS) entry which is preliminary data.</text>
</comment>
<evidence type="ECO:0000313" key="2">
    <source>
        <dbReference type="Proteomes" id="UP000669060"/>
    </source>
</evidence>
<accession>A0ABS3TJN6</accession>